<keyword evidence="2 6" id="KW-0812">Transmembrane</keyword>
<feature type="transmembrane region" description="Helical" evidence="6">
    <location>
        <begin position="133"/>
        <end position="156"/>
    </location>
</feature>
<comment type="subcellular location">
    <subcellularLocation>
        <location evidence="1">Membrane</location>
        <topology evidence="1">Single-pass membrane protein</topology>
    </subcellularLocation>
</comment>
<keyword evidence="4 6" id="KW-0472">Membrane</keyword>
<feature type="compositionally biased region" description="Low complexity" evidence="5">
    <location>
        <begin position="63"/>
        <end position="99"/>
    </location>
</feature>
<dbReference type="GO" id="GO:0071944">
    <property type="term" value="C:cell periphery"/>
    <property type="evidence" value="ECO:0007669"/>
    <property type="project" value="UniProtKB-ARBA"/>
</dbReference>
<feature type="region of interest" description="Disordered" evidence="5">
    <location>
        <begin position="63"/>
        <end position="126"/>
    </location>
</feature>
<accession>A0A165D1S9</accession>
<proteinExistence type="predicted"/>
<feature type="compositionally biased region" description="Low complexity" evidence="5">
    <location>
        <begin position="278"/>
        <end position="290"/>
    </location>
</feature>
<dbReference type="PANTHER" id="PTHR15549">
    <property type="entry name" value="PAIRED IMMUNOGLOBULIN-LIKE TYPE 2 RECEPTOR"/>
    <property type="match status" value="1"/>
</dbReference>
<evidence type="ECO:0008006" key="9">
    <source>
        <dbReference type="Google" id="ProtNLM"/>
    </source>
</evidence>
<dbReference type="AlphaFoldDB" id="A0A165D1S9"/>
<keyword evidence="8" id="KW-1185">Reference proteome</keyword>
<evidence type="ECO:0000313" key="7">
    <source>
        <dbReference type="EMBL" id="KZT51881.1"/>
    </source>
</evidence>
<evidence type="ECO:0000256" key="5">
    <source>
        <dbReference type="SAM" id="MobiDB-lite"/>
    </source>
</evidence>
<dbReference type="EMBL" id="KV424086">
    <property type="protein sequence ID" value="KZT51881.1"/>
    <property type="molecule type" value="Genomic_DNA"/>
</dbReference>
<dbReference type="InParanoid" id="A0A165D1S9"/>
<protein>
    <recommendedName>
        <fullName evidence="9">Mid2 domain-containing protein</fullName>
    </recommendedName>
</protein>
<organism evidence="7 8">
    <name type="scientific">Calocera cornea HHB12733</name>
    <dbReference type="NCBI Taxonomy" id="1353952"/>
    <lineage>
        <taxon>Eukaryota</taxon>
        <taxon>Fungi</taxon>
        <taxon>Dikarya</taxon>
        <taxon>Basidiomycota</taxon>
        <taxon>Agaricomycotina</taxon>
        <taxon>Dacrymycetes</taxon>
        <taxon>Dacrymycetales</taxon>
        <taxon>Dacrymycetaceae</taxon>
        <taxon>Calocera</taxon>
    </lineage>
</organism>
<evidence type="ECO:0000256" key="6">
    <source>
        <dbReference type="SAM" id="Phobius"/>
    </source>
</evidence>
<gene>
    <name evidence="7" type="ORF">CALCODRAFT_487550</name>
</gene>
<feature type="region of interest" description="Disordered" evidence="5">
    <location>
        <begin position="225"/>
        <end position="291"/>
    </location>
</feature>
<dbReference type="OrthoDB" id="10647832at2759"/>
<feature type="compositionally biased region" description="Polar residues" evidence="5">
    <location>
        <begin position="117"/>
        <end position="126"/>
    </location>
</feature>
<evidence type="ECO:0000256" key="2">
    <source>
        <dbReference type="ARBA" id="ARBA00022692"/>
    </source>
</evidence>
<evidence type="ECO:0000256" key="1">
    <source>
        <dbReference type="ARBA" id="ARBA00004167"/>
    </source>
</evidence>
<dbReference type="Proteomes" id="UP000076842">
    <property type="component" value="Unassembled WGS sequence"/>
</dbReference>
<name>A0A165D1S9_9BASI</name>
<dbReference type="GO" id="GO:0016020">
    <property type="term" value="C:membrane"/>
    <property type="evidence" value="ECO:0007669"/>
    <property type="project" value="UniProtKB-SubCell"/>
</dbReference>
<dbReference type="InterPro" id="IPR051694">
    <property type="entry name" value="Immunoregulatory_rcpt-like"/>
</dbReference>
<evidence type="ECO:0000256" key="3">
    <source>
        <dbReference type="ARBA" id="ARBA00022989"/>
    </source>
</evidence>
<evidence type="ECO:0000256" key="4">
    <source>
        <dbReference type="ARBA" id="ARBA00023136"/>
    </source>
</evidence>
<evidence type="ECO:0000313" key="8">
    <source>
        <dbReference type="Proteomes" id="UP000076842"/>
    </source>
</evidence>
<reference evidence="7 8" key="1">
    <citation type="journal article" date="2016" name="Mol. Biol. Evol.">
        <title>Comparative Genomics of Early-Diverging Mushroom-Forming Fungi Provides Insights into the Origins of Lignocellulose Decay Capabilities.</title>
        <authorList>
            <person name="Nagy L.G."/>
            <person name="Riley R."/>
            <person name="Tritt A."/>
            <person name="Adam C."/>
            <person name="Daum C."/>
            <person name="Floudas D."/>
            <person name="Sun H."/>
            <person name="Yadav J.S."/>
            <person name="Pangilinan J."/>
            <person name="Larsson K.H."/>
            <person name="Matsuura K."/>
            <person name="Barry K."/>
            <person name="Labutti K."/>
            <person name="Kuo R."/>
            <person name="Ohm R.A."/>
            <person name="Bhattacharya S.S."/>
            <person name="Shirouzu T."/>
            <person name="Yoshinaga Y."/>
            <person name="Martin F.M."/>
            <person name="Grigoriev I.V."/>
            <person name="Hibbett D.S."/>
        </authorList>
    </citation>
    <scope>NUCLEOTIDE SEQUENCE [LARGE SCALE GENOMIC DNA]</scope>
    <source>
        <strain evidence="7 8">HHB12733</strain>
    </source>
</reference>
<keyword evidence="3 6" id="KW-1133">Transmembrane helix</keyword>
<sequence>MIQQAQDFDLVLAQQISNDGIPDTSASVTHEVAVSKTAVGALVSAGTSRGVFSTSWISSHTSAATSTTHSTSSSSSRSSTSTSSSPWQTSTTSSTWSGTELSPATKHTGILPPAAPTSPSDNSTASTHKTVPLGAIIGAAVGGAALLAILIVLVLLCRRRKRRPAEYRVSLIPGGPTSPGPEPTPWFPPMPMPAPLLIPPSAPEAGPPSFRASMYELGGEAVPYASASASPSGPERTLSGYTEDEKRPTGYGEEKKGGWVPSGYGYSRPERWSPLPPYHSSSPSASSFRPDVPGAFAALQKMYPPTAPP</sequence>
<feature type="compositionally biased region" description="Basic and acidic residues" evidence="5">
    <location>
        <begin position="243"/>
        <end position="257"/>
    </location>
</feature>
<feature type="compositionally biased region" description="Low complexity" evidence="5">
    <location>
        <begin position="225"/>
        <end position="234"/>
    </location>
</feature>